<dbReference type="PANTHER" id="PTHR37077:SF1">
    <property type="match status" value="1"/>
</dbReference>
<proteinExistence type="predicted"/>
<comment type="caution">
    <text evidence="1">The sequence shown here is derived from an EMBL/GenBank/DDBJ whole genome shotgun (WGS) entry which is preliminary data.</text>
</comment>
<gene>
    <name evidence="1" type="ORF">RJT34_32605</name>
</gene>
<dbReference type="PANTHER" id="PTHR37077">
    <property type="match status" value="1"/>
</dbReference>
<sequence>MSFISEVIAPWCQKHANAGGVDGHDYVHATCIGGNDCDKHEDFTSFLTVASIEGDDDDDDATYDYAPAA</sequence>
<evidence type="ECO:0000313" key="1">
    <source>
        <dbReference type="EMBL" id="KAK7264990.1"/>
    </source>
</evidence>
<accession>A0AAN9F0L3</accession>
<dbReference type="Proteomes" id="UP001359559">
    <property type="component" value="Unassembled WGS sequence"/>
</dbReference>
<protein>
    <submittedName>
        <fullName evidence="1">Uncharacterized protein</fullName>
    </submittedName>
</protein>
<organism evidence="1 2">
    <name type="scientific">Clitoria ternatea</name>
    <name type="common">Butterfly pea</name>
    <dbReference type="NCBI Taxonomy" id="43366"/>
    <lineage>
        <taxon>Eukaryota</taxon>
        <taxon>Viridiplantae</taxon>
        <taxon>Streptophyta</taxon>
        <taxon>Embryophyta</taxon>
        <taxon>Tracheophyta</taxon>
        <taxon>Spermatophyta</taxon>
        <taxon>Magnoliopsida</taxon>
        <taxon>eudicotyledons</taxon>
        <taxon>Gunneridae</taxon>
        <taxon>Pentapetalae</taxon>
        <taxon>rosids</taxon>
        <taxon>fabids</taxon>
        <taxon>Fabales</taxon>
        <taxon>Fabaceae</taxon>
        <taxon>Papilionoideae</taxon>
        <taxon>50 kb inversion clade</taxon>
        <taxon>NPAAA clade</taxon>
        <taxon>indigoferoid/millettioid clade</taxon>
        <taxon>Phaseoleae</taxon>
        <taxon>Clitoria</taxon>
    </lineage>
</organism>
<evidence type="ECO:0000313" key="2">
    <source>
        <dbReference type="Proteomes" id="UP001359559"/>
    </source>
</evidence>
<name>A0AAN9F0L3_CLITE</name>
<dbReference type="AlphaFoldDB" id="A0AAN9F0L3"/>
<dbReference type="EMBL" id="JAYKXN010000008">
    <property type="protein sequence ID" value="KAK7264990.1"/>
    <property type="molecule type" value="Genomic_DNA"/>
</dbReference>
<reference evidence="1 2" key="1">
    <citation type="submission" date="2024-01" db="EMBL/GenBank/DDBJ databases">
        <title>The genomes of 5 underutilized Papilionoideae crops provide insights into root nodulation and disease resistance.</title>
        <authorList>
            <person name="Yuan L."/>
        </authorList>
    </citation>
    <scope>NUCLEOTIDE SEQUENCE [LARGE SCALE GENOMIC DNA]</scope>
    <source>
        <strain evidence="1">LY-2023</strain>
        <tissue evidence="1">Leaf</tissue>
    </source>
</reference>
<keyword evidence="2" id="KW-1185">Reference proteome</keyword>